<comment type="caution">
    <text evidence="1">The sequence shown here is derived from an EMBL/GenBank/DDBJ whole genome shotgun (WGS) entry which is preliminary data.</text>
</comment>
<dbReference type="OrthoDB" id="7480412at2759"/>
<organism evidence="1 2">
    <name type="scientific">Eumeta variegata</name>
    <name type="common">Bagworm moth</name>
    <name type="synonym">Eumeta japonica</name>
    <dbReference type="NCBI Taxonomy" id="151549"/>
    <lineage>
        <taxon>Eukaryota</taxon>
        <taxon>Metazoa</taxon>
        <taxon>Ecdysozoa</taxon>
        <taxon>Arthropoda</taxon>
        <taxon>Hexapoda</taxon>
        <taxon>Insecta</taxon>
        <taxon>Pterygota</taxon>
        <taxon>Neoptera</taxon>
        <taxon>Endopterygota</taxon>
        <taxon>Lepidoptera</taxon>
        <taxon>Glossata</taxon>
        <taxon>Ditrysia</taxon>
        <taxon>Tineoidea</taxon>
        <taxon>Psychidae</taxon>
        <taxon>Oiketicinae</taxon>
        <taxon>Eumeta</taxon>
    </lineage>
</organism>
<accession>A0A4C2A405</accession>
<dbReference type="EMBL" id="BGZK01002444">
    <property type="protein sequence ID" value="GBP93993.1"/>
    <property type="molecule type" value="Genomic_DNA"/>
</dbReference>
<keyword evidence="2" id="KW-1185">Reference proteome</keyword>
<dbReference type="AlphaFoldDB" id="A0A4C2A405"/>
<evidence type="ECO:0008006" key="3">
    <source>
        <dbReference type="Google" id="ProtNLM"/>
    </source>
</evidence>
<dbReference type="Proteomes" id="UP000299102">
    <property type="component" value="Unassembled WGS sequence"/>
</dbReference>
<evidence type="ECO:0000313" key="1">
    <source>
        <dbReference type="EMBL" id="GBP93993.1"/>
    </source>
</evidence>
<protein>
    <recommendedName>
        <fullName evidence="3">Reverse transcriptase domain-containing protein</fullName>
    </recommendedName>
</protein>
<sequence>MIESTTPGIQLGALGDEELLQKHPALNGVILETVSSRFSVKSGIRQGDPLFSKIFVAALEAIISQLKWIRQGFGIENNYLGHLRVADDLVLLSERESEL</sequence>
<gene>
    <name evidence="1" type="ORF">EVAR_62199_1</name>
</gene>
<name>A0A4C2A405_EUMVA</name>
<proteinExistence type="predicted"/>
<reference evidence="1 2" key="1">
    <citation type="journal article" date="2019" name="Commun. Biol.">
        <title>The bagworm genome reveals a unique fibroin gene that provides high tensile strength.</title>
        <authorList>
            <person name="Kono N."/>
            <person name="Nakamura H."/>
            <person name="Ohtoshi R."/>
            <person name="Tomita M."/>
            <person name="Numata K."/>
            <person name="Arakawa K."/>
        </authorList>
    </citation>
    <scope>NUCLEOTIDE SEQUENCE [LARGE SCALE GENOMIC DNA]</scope>
</reference>
<evidence type="ECO:0000313" key="2">
    <source>
        <dbReference type="Proteomes" id="UP000299102"/>
    </source>
</evidence>